<protein>
    <recommendedName>
        <fullName evidence="3">F-box domain-containing protein</fullName>
    </recommendedName>
</protein>
<dbReference type="RefSeq" id="XP_043009620.1">
    <property type="nucleotide sequence ID" value="XM_043154329.1"/>
</dbReference>
<comment type="caution">
    <text evidence="1">The sequence shown here is derived from an EMBL/GenBank/DDBJ whole genome shotgun (WGS) entry which is preliminary data.</text>
</comment>
<proteinExistence type="predicted"/>
<gene>
    <name evidence="1" type="ORF">E1B28_009433</name>
</gene>
<keyword evidence="2" id="KW-1185">Reference proteome</keyword>
<reference evidence="1" key="1">
    <citation type="journal article" date="2021" name="Genome Biol. Evol.">
        <title>The assembled and annotated genome of the fairy-ring fungus Marasmius oreades.</title>
        <authorList>
            <person name="Hiltunen M."/>
            <person name="Ament-Velasquez S.L."/>
            <person name="Johannesson H."/>
        </authorList>
    </citation>
    <scope>NUCLEOTIDE SEQUENCE</scope>
    <source>
        <strain evidence="1">03SP1</strain>
    </source>
</reference>
<evidence type="ECO:0008006" key="3">
    <source>
        <dbReference type="Google" id="ProtNLM"/>
    </source>
</evidence>
<dbReference type="SUPFAM" id="SSF52047">
    <property type="entry name" value="RNI-like"/>
    <property type="match status" value="1"/>
</dbReference>
<dbReference type="GeneID" id="66078509"/>
<sequence>MERIPVEIWRRVFSLVCLPDSVLFPGCSRRVRARPYSLLCVCTHWRRIVSEFPQLWASISISGDFSTDFFPHLDNLLRKSRNSPLTIRISFHYFVDHRYLKHEYHDSAGDCIAFIAKHALNRCRHLITNCNLWEFINSRAIDVSFPALEYLETDIPYWSSGPSLSLDAPILTRLKIRDPYYQPGSDKFLPYGSLTSLEFGRNDDIKPHEFIVKVLPLCSNLQSLTVPFGFASIDHHGHHCIVPEQPIGFPSLKHLRIRIAWFRYDLISLFKHFEFPNLSSFEIEWSVSYRDRYYIPPLREIDPHFPPAFYRSLLGLEKLKLRFDAMDDPHEDVDYLTSLPEILEATSSITDLELIQNSATIRQFSVLLTPLTIGPDGLTVVPKLSSLFIFHGATIPCFRCTPSLEAVAGLEKCLLDMVEGRAKHAKAFDLRLEYSESVYSTKNECDDHGISGFYTSIENRMQALKEYPGLKCRIREAEKAQFRAVSSSSLYQL</sequence>
<dbReference type="OrthoDB" id="3127739at2759"/>
<dbReference type="EMBL" id="CM032185">
    <property type="protein sequence ID" value="KAG7093150.1"/>
    <property type="molecule type" value="Genomic_DNA"/>
</dbReference>
<name>A0A9P7S0P4_9AGAR</name>
<accession>A0A9P7S0P4</accession>
<organism evidence="1 2">
    <name type="scientific">Marasmius oreades</name>
    <name type="common">fairy-ring Marasmius</name>
    <dbReference type="NCBI Taxonomy" id="181124"/>
    <lineage>
        <taxon>Eukaryota</taxon>
        <taxon>Fungi</taxon>
        <taxon>Dikarya</taxon>
        <taxon>Basidiomycota</taxon>
        <taxon>Agaricomycotina</taxon>
        <taxon>Agaricomycetes</taxon>
        <taxon>Agaricomycetidae</taxon>
        <taxon>Agaricales</taxon>
        <taxon>Marasmiineae</taxon>
        <taxon>Marasmiaceae</taxon>
        <taxon>Marasmius</taxon>
    </lineage>
</organism>
<dbReference type="AlphaFoldDB" id="A0A9P7S0P4"/>
<evidence type="ECO:0000313" key="1">
    <source>
        <dbReference type="EMBL" id="KAG7093150.1"/>
    </source>
</evidence>
<dbReference type="Proteomes" id="UP001049176">
    <property type="component" value="Chromosome 5"/>
</dbReference>
<evidence type="ECO:0000313" key="2">
    <source>
        <dbReference type="Proteomes" id="UP001049176"/>
    </source>
</evidence>
<dbReference type="KEGG" id="more:E1B28_009433"/>